<dbReference type="OMA" id="CYQALPM"/>
<keyword evidence="4 5" id="KW-0472">Membrane</keyword>
<dbReference type="KEGG" id="pno:SNOG_02981"/>
<feature type="domain" description="TMEM205-like" evidence="6">
    <location>
        <begin position="11"/>
        <end position="110"/>
    </location>
</feature>
<evidence type="ECO:0000256" key="3">
    <source>
        <dbReference type="ARBA" id="ARBA00022989"/>
    </source>
</evidence>
<accession>A0A7U2HX94</accession>
<reference evidence="8" key="1">
    <citation type="journal article" date="2021" name="BMC Genomics">
        <title>Chromosome-level genome assembly and manually-curated proteome of model necrotroph Parastagonospora nodorum Sn15 reveals a genome-wide trove of candidate effector homologs, and redundancy of virulence-related functions within an accessory chromosome.</title>
        <authorList>
            <person name="Bertazzoni S."/>
            <person name="Jones D.A.B."/>
            <person name="Phan H.T."/>
            <person name="Tan K.-C."/>
            <person name="Hane J.K."/>
        </authorList>
    </citation>
    <scope>NUCLEOTIDE SEQUENCE [LARGE SCALE GENOMIC DNA]</scope>
    <source>
        <strain evidence="8">SN15 / ATCC MYA-4574 / FGSC 10173)</strain>
    </source>
</reference>
<dbReference type="PANTHER" id="PTHR23241:SF102">
    <property type="entry name" value="LD23009P"/>
    <property type="match status" value="1"/>
</dbReference>
<dbReference type="InterPro" id="IPR025423">
    <property type="entry name" value="TMEM205-like"/>
</dbReference>
<name>A0A7U2HX94_PHANO</name>
<evidence type="ECO:0000313" key="7">
    <source>
        <dbReference type="EMBL" id="QRC95280.1"/>
    </source>
</evidence>
<evidence type="ECO:0000313" key="8">
    <source>
        <dbReference type="Proteomes" id="UP000663193"/>
    </source>
</evidence>
<comment type="subcellular location">
    <subcellularLocation>
        <location evidence="1">Membrane</location>
    </subcellularLocation>
</comment>
<keyword evidence="3 5" id="KW-1133">Transmembrane helix</keyword>
<feature type="transmembrane region" description="Helical" evidence="5">
    <location>
        <begin position="81"/>
        <end position="99"/>
    </location>
</feature>
<feature type="transmembrane region" description="Helical" evidence="5">
    <location>
        <begin position="6"/>
        <end position="27"/>
    </location>
</feature>
<evidence type="ECO:0000256" key="2">
    <source>
        <dbReference type="ARBA" id="ARBA00022692"/>
    </source>
</evidence>
<gene>
    <name evidence="7" type="ORF">JI435_029810</name>
</gene>
<feature type="transmembrane region" description="Helical" evidence="5">
    <location>
        <begin position="48"/>
        <end position="69"/>
    </location>
</feature>
<proteinExistence type="predicted"/>
<dbReference type="Pfam" id="PF13664">
    <property type="entry name" value="DUF4149"/>
    <property type="match status" value="1"/>
</dbReference>
<dbReference type="OrthoDB" id="1641132at2759"/>
<sequence length="172" mass="18906">MASFLAPTHLLVYSALLGTQLYQTFVMTKVSYQALPRSAFTTLQKRAFPIYFQSQSLLLFMVACTVPPRGPSALLQSKWEWISFACAGATAGLNLLVYGPKTKDVMVERIHQATRDASSKLEAGTVSDGMKKLNRAFSRAHAMSIHFNLITIGATLVYGWRLAGKLNFEGAP</sequence>
<protein>
    <recommendedName>
        <fullName evidence="6">TMEM205-like domain-containing protein</fullName>
    </recommendedName>
</protein>
<feature type="transmembrane region" description="Helical" evidence="5">
    <location>
        <begin position="140"/>
        <end position="160"/>
    </location>
</feature>
<dbReference type="InterPro" id="IPR053009">
    <property type="entry name" value="Xanthocillin_Biosynth-Assoc"/>
</dbReference>
<evidence type="ECO:0000256" key="5">
    <source>
        <dbReference type="SAM" id="Phobius"/>
    </source>
</evidence>
<keyword evidence="8" id="KW-1185">Reference proteome</keyword>
<evidence type="ECO:0000259" key="6">
    <source>
        <dbReference type="Pfam" id="PF13664"/>
    </source>
</evidence>
<dbReference type="AlphaFoldDB" id="A0A7U2HX94"/>
<evidence type="ECO:0000256" key="4">
    <source>
        <dbReference type="ARBA" id="ARBA00023136"/>
    </source>
</evidence>
<organism evidence="7 8">
    <name type="scientific">Phaeosphaeria nodorum (strain SN15 / ATCC MYA-4574 / FGSC 10173)</name>
    <name type="common">Glume blotch fungus</name>
    <name type="synonym">Parastagonospora nodorum</name>
    <dbReference type="NCBI Taxonomy" id="321614"/>
    <lineage>
        <taxon>Eukaryota</taxon>
        <taxon>Fungi</taxon>
        <taxon>Dikarya</taxon>
        <taxon>Ascomycota</taxon>
        <taxon>Pezizomycotina</taxon>
        <taxon>Dothideomycetes</taxon>
        <taxon>Pleosporomycetidae</taxon>
        <taxon>Pleosporales</taxon>
        <taxon>Pleosporineae</taxon>
        <taxon>Phaeosphaeriaceae</taxon>
        <taxon>Parastagonospora</taxon>
    </lineage>
</organism>
<dbReference type="RefSeq" id="XP_001793573.1">
    <property type="nucleotide sequence ID" value="XM_001793521.1"/>
</dbReference>
<dbReference type="VEuPathDB" id="FungiDB:JI435_029810"/>
<dbReference type="GO" id="GO:0016020">
    <property type="term" value="C:membrane"/>
    <property type="evidence" value="ECO:0007669"/>
    <property type="project" value="UniProtKB-SubCell"/>
</dbReference>
<evidence type="ECO:0000256" key="1">
    <source>
        <dbReference type="ARBA" id="ARBA00004370"/>
    </source>
</evidence>
<dbReference type="EMBL" id="CP069027">
    <property type="protein sequence ID" value="QRC95280.1"/>
    <property type="molecule type" value="Genomic_DNA"/>
</dbReference>
<dbReference type="PANTHER" id="PTHR23241">
    <property type="entry name" value="LATE EMBRYOGENESIS ABUNDANT PLANTS LEA-RELATED"/>
    <property type="match status" value="1"/>
</dbReference>
<dbReference type="Proteomes" id="UP000663193">
    <property type="component" value="Chromosome 5"/>
</dbReference>
<keyword evidence="2 5" id="KW-0812">Transmembrane</keyword>